<proteinExistence type="predicted"/>
<organism evidence="1">
    <name type="scientific">marine metagenome</name>
    <dbReference type="NCBI Taxonomy" id="408172"/>
    <lineage>
        <taxon>unclassified sequences</taxon>
        <taxon>metagenomes</taxon>
        <taxon>ecological metagenomes</taxon>
    </lineage>
</organism>
<accession>A0A382T912</accession>
<feature type="non-terminal residue" evidence="1">
    <location>
        <position position="1"/>
    </location>
</feature>
<gene>
    <name evidence="1" type="ORF">METZ01_LOCUS370702</name>
</gene>
<protein>
    <submittedName>
        <fullName evidence="1">Uncharacterized protein</fullName>
    </submittedName>
</protein>
<evidence type="ECO:0000313" key="1">
    <source>
        <dbReference type="EMBL" id="SVD17848.1"/>
    </source>
</evidence>
<feature type="non-terminal residue" evidence="1">
    <location>
        <position position="234"/>
    </location>
</feature>
<dbReference type="AlphaFoldDB" id="A0A382T912"/>
<sequence length="234" mass="27486">VIFLKNSSLFFNLIFFLIFFPSIGFSQNLISEEKVVTAVPKQPPMPKIKEDLFATSIKKKNDLYLIKRTLGLPFDTSWRFSQAHISDKNHEDYTVFQRRFHMSLKSIKFIDIVFRDGITKNDLEKLRCNFQITHTETAKKLELVEHYKLAHGYKYFERTNQVLNIKGKKTVRFNIGDFVRNAYKANKIVLLKEMIIFLPGLSNNVIFKRPIESINFYENNQISHSMFESSLDVS</sequence>
<reference evidence="1" key="1">
    <citation type="submission" date="2018-05" db="EMBL/GenBank/DDBJ databases">
        <authorList>
            <person name="Lanie J.A."/>
            <person name="Ng W.-L."/>
            <person name="Kazmierczak K.M."/>
            <person name="Andrzejewski T.M."/>
            <person name="Davidsen T.M."/>
            <person name="Wayne K.J."/>
            <person name="Tettelin H."/>
            <person name="Glass J.I."/>
            <person name="Rusch D."/>
            <person name="Podicherti R."/>
            <person name="Tsui H.-C.T."/>
            <person name="Winkler M.E."/>
        </authorList>
    </citation>
    <scope>NUCLEOTIDE SEQUENCE</scope>
</reference>
<dbReference type="EMBL" id="UINC01134355">
    <property type="protein sequence ID" value="SVD17848.1"/>
    <property type="molecule type" value="Genomic_DNA"/>
</dbReference>
<name>A0A382T912_9ZZZZ</name>